<dbReference type="CDD" id="cd02440">
    <property type="entry name" value="AdoMet_MTases"/>
    <property type="match status" value="1"/>
</dbReference>
<comment type="caution">
    <text evidence="5">The sequence shown here is derived from an EMBL/GenBank/DDBJ whole genome shotgun (WGS) entry which is preliminary data.</text>
</comment>
<dbReference type="Gene3D" id="3.40.50.150">
    <property type="entry name" value="Vaccinia Virus protein VP39"/>
    <property type="match status" value="1"/>
</dbReference>
<organism evidence="5 6">
    <name type="scientific">Alterirhizorhabdus solaris</name>
    <dbReference type="NCBI Taxonomy" id="2529389"/>
    <lineage>
        <taxon>Bacteria</taxon>
        <taxon>Pseudomonadati</taxon>
        <taxon>Pseudomonadota</taxon>
        <taxon>Alphaproteobacteria</taxon>
        <taxon>Sphingomonadales</taxon>
        <taxon>Rhizorhabdaceae</taxon>
        <taxon>Alterirhizorhabdus</taxon>
    </lineage>
</organism>
<dbReference type="GO" id="GO:0008757">
    <property type="term" value="F:S-adenosylmethionine-dependent methyltransferase activity"/>
    <property type="evidence" value="ECO:0007669"/>
    <property type="project" value="InterPro"/>
</dbReference>
<evidence type="ECO:0000256" key="1">
    <source>
        <dbReference type="ARBA" id="ARBA00008361"/>
    </source>
</evidence>
<keyword evidence="3 5" id="KW-0808">Transferase</keyword>
<dbReference type="SUPFAM" id="SSF53335">
    <property type="entry name" value="S-adenosyl-L-methionine-dependent methyltransferases"/>
    <property type="match status" value="1"/>
</dbReference>
<name>A0A558R5C4_9SPHN</name>
<evidence type="ECO:0000256" key="2">
    <source>
        <dbReference type="ARBA" id="ARBA00022603"/>
    </source>
</evidence>
<dbReference type="GO" id="GO:0032259">
    <property type="term" value="P:methylation"/>
    <property type="evidence" value="ECO:0007669"/>
    <property type="project" value="UniProtKB-KW"/>
</dbReference>
<dbReference type="AlphaFoldDB" id="A0A558R5C4"/>
<protein>
    <submittedName>
        <fullName evidence="5">Class I SAM-dependent methyltransferase</fullName>
    </submittedName>
</protein>
<reference evidence="5 6" key="1">
    <citation type="submission" date="2019-07" db="EMBL/GenBank/DDBJ databases">
        <title>Sphingomonas solaris sp. nov., isolated from a solar panel from Boston, Massachusetts.</title>
        <authorList>
            <person name="Tanner K."/>
            <person name="Pascual J."/>
            <person name="Mancuso C."/>
            <person name="Pereto J."/>
            <person name="Khalil A."/>
            <person name="Vilanova C."/>
        </authorList>
    </citation>
    <scope>NUCLEOTIDE SEQUENCE [LARGE SCALE GENOMIC DNA]</scope>
    <source>
        <strain evidence="5 6">R4DWN</strain>
    </source>
</reference>
<dbReference type="InterPro" id="IPR029063">
    <property type="entry name" value="SAM-dependent_MTases_sf"/>
</dbReference>
<accession>A0A558R5C4</accession>
<evidence type="ECO:0000313" key="6">
    <source>
        <dbReference type="Proteomes" id="UP000318681"/>
    </source>
</evidence>
<dbReference type="InterPro" id="IPR013216">
    <property type="entry name" value="Methyltransf_11"/>
</dbReference>
<comment type="similarity">
    <text evidence="1">Belongs to the methyltransferase superfamily.</text>
</comment>
<dbReference type="Proteomes" id="UP000318681">
    <property type="component" value="Unassembled WGS sequence"/>
</dbReference>
<gene>
    <name evidence="5" type="ORF">FOY91_09435</name>
</gene>
<feature type="domain" description="Methyltransferase type 11" evidence="4">
    <location>
        <begin position="56"/>
        <end position="150"/>
    </location>
</feature>
<keyword evidence="2 5" id="KW-0489">Methyltransferase</keyword>
<dbReference type="RefSeq" id="WP_145150526.1">
    <property type="nucleotide sequence ID" value="NZ_VNIM01000031.1"/>
</dbReference>
<evidence type="ECO:0000256" key="3">
    <source>
        <dbReference type="ARBA" id="ARBA00022679"/>
    </source>
</evidence>
<sequence length="252" mass="27982">MINAAAARVERERAFHNDRFTEETREAQGKFYAAIKHGSTVYEDRVKRHAIGKDILEYGSGALNQAALLAPVAGSVMGIDISDVAIAAARAAIPAGHANLRYEVMDAENLTLPDRSLDLIFGRGIIHHLDLCRSFETVARVLRPDGKAIFWEPLGHNLLLNLYRRATPNARTLDEHPLLKPDIELARSYFEDVRVTFYGLTTLASVPIRDTAIGDVLLNACALVDRALFVLPGVRWQAWYCLLELGRPKALN</sequence>
<dbReference type="Pfam" id="PF08241">
    <property type="entry name" value="Methyltransf_11"/>
    <property type="match status" value="1"/>
</dbReference>
<dbReference type="PANTHER" id="PTHR44942">
    <property type="entry name" value="METHYLTRANSF_11 DOMAIN-CONTAINING PROTEIN"/>
    <property type="match status" value="1"/>
</dbReference>
<proteinExistence type="inferred from homology"/>
<keyword evidence="6" id="KW-1185">Reference proteome</keyword>
<evidence type="ECO:0000259" key="4">
    <source>
        <dbReference type="Pfam" id="PF08241"/>
    </source>
</evidence>
<dbReference type="InterPro" id="IPR051052">
    <property type="entry name" value="Diverse_substrate_MTase"/>
</dbReference>
<dbReference type="OrthoDB" id="9777830at2"/>
<dbReference type="PANTHER" id="PTHR44942:SF4">
    <property type="entry name" value="METHYLTRANSFERASE TYPE 11 DOMAIN-CONTAINING PROTEIN"/>
    <property type="match status" value="1"/>
</dbReference>
<evidence type="ECO:0000313" key="5">
    <source>
        <dbReference type="EMBL" id="TVV74584.1"/>
    </source>
</evidence>
<dbReference type="EMBL" id="VNIM01000031">
    <property type="protein sequence ID" value="TVV74584.1"/>
    <property type="molecule type" value="Genomic_DNA"/>
</dbReference>